<keyword evidence="11" id="KW-1185">Reference proteome</keyword>
<protein>
    <submittedName>
        <fullName evidence="10">Small-conductance mechanosensitive channel</fullName>
    </submittedName>
</protein>
<dbReference type="InterPro" id="IPR045275">
    <property type="entry name" value="MscS_archaea/bacteria_type"/>
</dbReference>
<dbReference type="Gene3D" id="1.10.287.1260">
    <property type="match status" value="1"/>
</dbReference>
<feature type="transmembrane region" description="Helical" evidence="7">
    <location>
        <begin position="34"/>
        <end position="55"/>
    </location>
</feature>
<dbReference type="EMBL" id="FODV01000002">
    <property type="protein sequence ID" value="SEO40993.1"/>
    <property type="molecule type" value="Genomic_DNA"/>
</dbReference>
<dbReference type="InterPro" id="IPR011066">
    <property type="entry name" value="MscS_channel_C_sf"/>
</dbReference>
<evidence type="ECO:0000256" key="3">
    <source>
        <dbReference type="ARBA" id="ARBA00022475"/>
    </source>
</evidence>
<evidence type="ECO:0000256" key="5">
    <source>
        <dbReference type="ARBA" id="ARBA00022989"/>
    </source>
</evidence>
<keyword evidence="3" id="KW-1003">Cell membrane</keyword>
<dbReference type="RefSeq" id="WP_089821481.1">
    <property type="nucleotide sequence ID" value="NZ_FODV01000002.1"/>
</dbReference>
<dbReference type="Gene3D" id="2.30.30.60">
    <property type="match status" value="1"/>
</dbReference>
<proteinExistence type="inferred from homology"/>
<dbReference type="OrthoDB" id="31543at2157"/>
<reference evidence="11" key="1">
    <citation type="submission" date="2016-10" db="EMBL/GenBank/DDBJ databases">
        <authorList>
            <person name="Varghese N."/>
            <person name="Submissions S."/>
        </authorList>
    </citation>
    <scope>NUCLEOTIDE SEQUENCE [LARGE SCALE GENOMIC DNA]</scope>
    <source>
        <strain evidence="11">CGMCC 1.10121</strain>
    </source>
</reference>
<name>A0A1H8PHH9_9EURY</name>
<dbReference type="InterPro" id="IPR023408">
    <property type="entry name" value="MscS_beta-dom_sf"/>
</dbReference>
<dbReference type="PANTHER" id="PTHR30221:SF20">
    <property type="entry name" value="SMALL-CONDUCTANCE MECHANOSENSITIVE CHANNEL"/>
    <property type="match status" value="1"/>
</dbReference>
<feature type="transmembrane region" description="Helical" evidence="7">
    <location>
        <begin position="76"/>
        <end position="98"/>
    </location>
</feature>
<gene>
    <name evidence="10" type="ORF">SAMN04487948_102287</name>
</gene>
<sequence length="303" mass="32585">MRHHLGSLSRAGAAVVTPGPEALADYWPDVVRAAWFAAGLLVVLLLGLYVLEPILARAVRNRNRNNPTLQEAVSRYFQLVVLVVAVYVGAGVAGYSSFLTNSALVVAAATLAVGVAAQTVIGSLISGLVLVADPEFNVGDYVQWADGEGTVRSITLRVTRVQTPSGALVTVPNTVLTGQSITRPYRHGRYQVVERVQFAYEDDVDEALSHLTQAAAETEHVLDAPDPNAYVEELGSDAVVARVHYWIDNPIRRDLLGVRSAYIQSAKARFEAAGLTISPASKRDLEGRIDVETTDANVDVRGE</sequence>
<evidence type="ECO:0000256" key="1">
    <source>
        <dbReference type="ARBA" id="ARBA00004651"/>
    </source>
</evidence>
<keyword evidence="5 7" id="KW-1133">Transmembrane helix</keyword>
<dbReference type="SUPFAM" id="SSF50182">
    <property type="entry name" value="Sm-like ribonucleoproteins"/>
    <property type="match status" value="1"/>
</dbReference>
<evidence type="ECO:0000259" key="9">
    <source>
        <dbReference type="Pfam" id="PF21082"/>
    </source>
</evidence>
<keyword evidence="6 7" id="KW-0472">Membrane</keyword>
<dbReference type="Proteomes" id="UP000199126">
    <property type="component" value="Unassembled WGS sequence"/>
</dbReference>
<dbReference type="GO" id="GO:0008381">
    <property type="term" value="F:mechanosensitive monoatomic ion channel activity"/>
    <property type="evidence" value="ECO:0007669"/>
    <property type="project" value="InterPro"/>
</dbReference>
<evidence type="ECO:0000256" key="6">
    <source>
        <dbReference type="ARBA" id="ARBA00023136"/>
    </source>
</evidence>
<evidence type="ECO:0000259" key="8">
    <source>
        <dbReference type="Pfam" id="PF00924"/>
    </source>
</evidence>
<comment type="subcellular location">
    <subcellularLocation>
        <location evidence="1">Cell membrane</location>
        <topology evidence="1">Multi-pass membrane protein</topology>
    </subcellularLocation>
</comment>
<keyword evidence="4 7" id="KW-0812">Transmembrane</keyword>
<feature type="domain" description="Mechanosensitive ion channel MscS" evidence="8">
    <location>
        <begin position="119"/>
        <end position="181"/>
    </location>
</feature>
<comment type="similarity">
    <text evidence="2">Belongs to the MscS (TC 1.A.23) family.</text>
</comment>
<organism evidence="10 11">
    <name type="scientific">Halogranum amylolyticum</name>
    <dbReference type="NCBI Taxonomy" id="660520"/>
    <lineage>
        <taxon>Archaea</taxon>
        <taxon>Methanobacteriati</taxon>
        <taxon>Methanobacteriota</taxon>
        <taxon>Stenosarchaea group</taxon>
        <taxon>Halobacteria</taxon>
        <taxon>Halobacteriales</taxon>
        <taxon>Haloferacaceae</taxon>
    </lineage>
</organism>
<dbReference type="InterPro" id="IPR006685">
    <property type="entry name" value="MscS_channel_2nd"/>
</dbReference>
<dbReference type="Gene3D" id="3.30.70.100">
    <property type="match status" value="1"/>
</dbReference>
<dbReference type="AlphaFoldDB" id="A0A1H8PHH9"/>
<dbReference type="InterPro" id="IPR049278">
    <property type="entry name" value="MS_channel_C"/>
</dbReference>
<feature type="domain" description="Mechanosensitive ion channel MscS C-terminal" evidence="9">
    <location>
        <begin position="195"/>
        <end position="276"/>
    </location>
</feature>
<evidence type="ECO:0000256" key="7">
    <source>
        <dbReference type="SAM" id="Phobius"/>
    </source>
</evidence>
<feature type="transmembrane region" description="Helical" evidence="7">
    <location>
        <begin position="104"/>
        <end position="131"/>
    </location>
</feature>
<dbReference type="Pfam" id="PF21082">
    <property type="entry name" value="MS_channel_3rd"/>
    <property type="match status" value="1"/>
</dbReference>
<evidence type="ECO:0000313" key="11">
    <source>
        <dbReference type="Proteomes" id="UP000199126"/>
    </source>
</evidence>
<accession>A0A1H8PHH9</accession>
<dbReference type="InterPro" id="IPR010920">
    <property type="entry name" value="LSM_dom_sf"/>
</dbReference>
<dbReference type="GO" id="GO:0005886">
    <property type="term" value="C:plasma membrane"/>
    <property type="evidence" value="ECO:0007669"/>
    <property type="project" value="UniProtKB-SubCell"/>
</dbReference>
<evidence type="ECO:0000256" key="2">
    <source>
        <dbReference type="ARBA" id="ARBA00008017"/>
    </source>
</evidence>
<evidence type="ECO:0000256" key="4">
    <source>
        <dbReference type="ARBA" id="ARBA00022692"/>
    </source>
</evidence>
<dbReference type="PANTHER" id="PTHR30221">
    <property type="entry name" value="SMALL-CONDUCTANCE MECHANOSENSITIVE CHANNEL"/>
    <property type="match status" value="1"/>
</dbReference>
<dbReference type="Pfam" id="PF00924">
    <property type="entry name" value="MS_channel_2nd"/>
    <property type="match status" value="1"/>
</dbReference>
<dbReference type="SUPFAM" id="SSF82689">
    <property type="entry name" value="Mechanosensitive channel protein MscS (YggB), C-terminal domain"/>
    <property type="match status" value="1"/>
</dbReference>
<evidence type="ECO:0000313" key="10">
    <source>
        <dbReference type="EMBL" id="SEO40993.1"/>
    </source>
</evidence>